<reference evidence="4" key="1">
    <citation type="submission" date="2019-06" db="EMBL/GenBank/DDBJ databases">
        <authorList>
            <person name="Grosvenor D.A."/>
            <person name="Keepers K.G."/>
            <person name="Pogoda C.S."/>
            <person name="Kane N.C."/>
            <person name="Kociolek J.P."/>
        </authorList>
    </citation>
    <scope>NUCLEOTIDE SEQUENCE</scope>
</reference>
<dbReference type="HAMAP" id="MF_01369_B">
    <property type="entry name" value="Ribosomal_uL23_B"/>
    <property type="match status" value="1"/>
</dbReference>
<dbReference type="InterPro" id="IPR012678">
    <property type="entry name" value="Ribosomal_uL23/eL15/eS24_sf"/>
</dbReference>
<accession>A0A5C0F2L4</accession>
<evidence type="ECO:0000256" key="2">
    <source>
        <dbReference type="ARBA" id="ARBA00022980"/>
    </source>
</evidence>
<evidence type="ECO:0000256" key="1">
    <source>
        <dbReference type="ARBA" id="ARBA00006700"/>
    </source>
</evidence>
<dbReference type="GO" id="GO:1990904">
    <property type="term" value="C:ribonucleoprotein complex"/>
    <property type="evidence" value="ECO:0007669"/>
    <property type="project" value="UniProtKB-KW"/>
</dbReference>
<sequence>MNNFLNSNFSIVKSQIFPLKLWEYSHKTMIFEKKYCFLVDRYANKNKIKKILEYFFNISISKITTNSLPRKKKRIGKFFGYKSQYKKVIIRLKNKKSINFFLNN</sequence>
<geneLocation type="plastid" evidence="4"/>
<comment type="similarity">
    <text evidence="1">Belongs to the universal ribosomal protein uL23 family.</text>
</comment>
<proteinExistence type="inferred from homology"/>
<dbReference type="EMBL" id="MN065498">
    <property type="protein sequence ID" value="QEI59596.1"/>
    <property type="molecule type" value="Genomic_DNA"/>
</dbReference>
<dbReference type="SUPFAM" id="SSF54189">
    <property type="entry name" value="Ribosomal proteins S24e, L23 and L15e"/>
    <property type="match status" value="1"/>
</dbReference>
<dbReference type="RefSeq" id="YP_009695315.1">
    <property type="nucleotide sequence ID" value="NC_044785.1"/>
</dbReference>
<dbReference type="GO" id="GO:0005840">
    <property type="term" value="C:ribosome"/>
    <property type="evidence" value="ECO:0007669"/>
    <property type="project" value="UniProtKB-KW"/>
</dbReference>
<dbReference type="GeneID" id="41826816"/>
<protein>
    <submittedName>
        <fullName evidence="4">50S ribosomal protein L23</fullName>
    </submittedName>
</protein>
<keyword evidence="4" id="KW-0934">Plastid</keyword>
<evidence type="ECO:0000256" key="3">
    <source>
        <dbReference type="ARBA" id="ARBA00023274"/>
    </source>
</evidence>
<dbReference type="GO" id="GO:0003735">
    <property type="term" value="F:structural constituent of ribosome"/>
    <property type="evidence" value="ECO:0007669"/>
    <property type="project" value="InterPro"/>
</dbReference>
<gene>
    <name evidence="4" type="primary">rpl23</name>
</gene>
<dbReference type="Pfam" id="PF00276">
    <property type="entry name" value="Ribosomal_L23"/>
    <property type="match status" value="1"/>
</dbReference>
<dbReference type="InterPro" id="IPR013025">
    <property type="entry name" value="Ribosomal_uL23-like"/>
</dbReference>
<dbReference type="AlphaFoldDB" id="A0A5C0F2L4"/>
<evidence type="ECO:0000313" key="4">
    <source>
        <dbReference type="EMBL" id="QEI59596.1"/>
    </source>
</evidence>
<dbReference type="Gene3D" id="3.30.70.330">
    <property type="match status" value="1"/>
</dbReference>
<name>A0A5C0F2L4_NITAL</name>
<dbReference type="InterPro" id="IPR012677">
    <property type="entry name" value="Nucleotide-bd_a/b_plait_sf"/>
</dbReference>
<dbReference type="GO" id="GO:0006412">
    <property type="term" value="P:translation"/>
    <property type="evidence" value="ECO:0007669"/>
    <property type="project" value="InterPro"/>
</dbReference>
<keyword evidence="2 4" id="KW-0689">Ribosomal protein</keyword>
<organism evidence="4">
    <name type="scientific">Nitzschia alba</name>
    <name type="common">Marine diatom</name>
    <dbReference type="NCBI Taxonomy" id="2858"/>
    <lineage>
        <taxon>Eukaryota</taxon>
        <taxon>Sar</taxon>
        <taxon>Stramenopiles</taxon>
        <taxon>Ochrophyta</taxon>
        <taxon>Bacillariophyta</taxon>
        <taxon>Bacillariophyceae</taxon>
        <taxon>Bacillariophycidae</taxon>
        <taxon>Bacillariales</taxon>
        <taxon>Bacillariaceae</taxon>
        <taxon>Nitzschia</taxon>
    </lineage>
</organism>
<keyword evidence="3" id="KW-0687">Ribonucleoprotein</keyword>